<evidence type="ECO:0000313" key="3">
    <source>
        <dbReference type="Proteomes" id="UP000521943"/>
    </source>
</evidence>
<gene>
    <name evidence="2" type="ORF">DFP72DRAFT_849526</name>
</gene>
<sequence length="366" mass="40885">MTTVDATPTGIFLPGSMVPWCPSDLWFRGLGWIDGASNPPIFFYTNEDQLTVLRYYCPDDPHINEIEHVEAIEIYRHPNWTRGLSLTGEPEIQALSATPAVPEAKEANPANNHHITVTMKWTGVVEETPAPCLGSKAPASKKFQENKSTSIALKTISRKDFIMAFLQLHDQHDKYQVGTTGPWFRTCGRKSNAITIDKDKEWADAVKSILSKTGTKAAVNVEFDIDTWVPFHLRKRTLGDVAAEDNEVEELIHGTKVPRIGDYNYQDCMHGHFIELLEARWKCNTHGGENNMPGHCYVDVAGIHIGLNMRKKKAWAAAIVHTIIPFLVSHLISFQAAGQVSVQEPPNHLKFDGTRDGQVVTTRPRG</sequence>
<dbReference type="AlphaFoldDB" id="A0A8H6HT73"/>
<comment type="caution">
    <text evidence="2">The sequence shown here is derived from an EMBL/GenBank/DDBJ whole genome shotgun (WGS) entry which is preliminary data.</text>
</comment>
<keyword evidence="3" id="KW-1185">Reference proteome</keyword>
<protein>
    <submittedName>
        <fullName evidence="2">Uncharacterized protein</fullName>
    </submittedName>
</protein>
<evidence type="ECO:0000313" key="2">
    <source>
        <dbReference type="EMBL" id="KAF6752745.1"/>
    </source>
</evidence>
<accession>A0A8H6HT73</accession>
<dbReference type="OrthoDB" id="3261928at2759"/>
<name>A0A8H6HT73_9AGAR</name>
<evidence type="ECO:0000256" key="1">
    <source>
        <dbReference type="SAM" id="MobiDB-lite"/>
    </source>
</evidence>
<reference evidence="2 3" key="1">
    <citation type="submission" date="2020-07" db="EMBL/GenBank/DDBJ databases">
        <title>Comparative genomics of pyrophilous fungi reveals a link between fire events and developmental genes.</title>
        <authorList>
            <consortium name="DOE Joint Genome Institute"/>
            <person name="Steindorff A.S."/>
            <person name="Carver A."/>
            <person name="Calhoun S."/>
            <person name="Stillman K."/>
            <person name="Liu H."/>
            <person name="Lipzen A."/>
            <person name="Pangilinan J."/>
            <person name="Labutti K."/>
            <person name="Bruns T.D."/>
            <person name="Grigoriev I.V."/>
        </authorList>
    </citation>
    <scope>NUCLEOTIDE SEQUENCE [LARGE SCALE GENOMIC DNA]</scope>
    <source>
        <strain evidence="2 3">CBS 144469</strain>
    </source>
</reference>
<dbReference type="EMBL" id="JACGCI010000042">
    <property type="protein sequence ID" value="KAF6752745.1"/>
    <property type="molecule type" value="Genomic_DNA"/>
</dbReference>
<feature type="region of interest" description="Disordered" evidence="1">
    <location>
        <begin position="347"/>
        <end position="366"/>
    </location>
</feature>
<organism evidence="2 3">
    <name type="scientific">Ephemerocybe angulata</name>
    <dbReference type="NCBI Taxonomy" id="980116"/>
    <lineage>
        <taxon>Eukaryota</taxon>
        <taxon>Fungi</taxon>
        <taxon>Dikarya</taxon>
        <taxon>Basidiomycota</taxon>
        <taxon>Agaricomycotina</taxon>
        <taxon>Agaricomycetes</taxon>
        <taxon>Agaricomycetidae</taxon>
        <taxon>Agaricales</taxon>
        <taxon>Agaricineae</taxon>
        <taxon>Psathyrellaceae</taxon>
        <taxon>Ephemerocybe</taxon>
    </lineage>
</organism>
<proteinExistence type="predicted"/>
<dbReference type="Proteomes" id="UP000521943">
    <property type="component" value="Unassembled WGS sequence"/>
</dbReference>